<dbReference type="Proteomes" id="UP000308838">
    <property type="component" value="Unassembled WGS sequence"/>
</dbReference>
<dbReference type="GO" id="GO:0006308">
    <property type="term" value="P:DNA catabolic process"/>
    <property type="evidence" value="ECO:0007669"/>
    <property type="project" value="UniProtKB-UniRule"/>
</dbReference>
<accession>A0A4U7BHI4</accession>
<evidence type="ECO:0000256" key="1">
    <source>
        <dbReference type="ARBA" id="ARBA00022490"/>
    </source>
</evidence>
<dbReference type="EC" id="3.1.11.6" evidence="5"/>
<comment type="similarity">
    <text evidence="5 6">Belongs to the XseA family.</text>
</comment>
<feature type="domain" description="Exonuclease VII large subunit C-terminal" evidence="7">
    <location>
        <begin position="117"/>
        <end position="355"/>
    </location>
</feature>
<dbReference type="CDD" id="cd04489">
    <property type="entry name" value="ExoVII_LU_OBF"/>
    <property type="match status" value="1"/>
</dbReference>
<evidence type="ECO:0000256" key="6">
    <source>
        <dbReference type="RuleBase" id="RU004355"/>
    </source>
</evidence>
<dbReference type="EMBL" id="NXLZ01000004">
    <property type="protein sequence ID" value="TKX31268.1"/>
    <property type="molecule type" value="Genomic_DNA"/>
</dbReference>
<proteinExistence type="inferred from homology"/>
<dbReference type="Pfam" id="PF02601">
    <property type="entry name" value="Exonuc_VII_L"/>
    <property type="match status" value="1"/>
</dbReference>
<comment type="catalytic activity">
    <reaction evidence="5 6">
        <text>Exonucleolytic cleavage in either 5'- to 3'- or 3'- to 5'-direction to yield nucleoside 5'-phosphates.</text>
        <dbReference type="EC" id="3.1.11.6"/>
    </reaction>
</comment>
<dbReference type="HAMAP" id="MF_00378">
    <property type="entry name" value="Exonuc_7_L"/>
    <property type="match status" value="1"/>
</dbReference>
<keyword evidence="2 5" id="KW-0540">Nuclease</keyword>
<dbReference type="Pfam" id="PF13742">
    <property type="entry name" value="tRNA_anti_2"/>
    <property type="match status" value="1"/>
</dbReference>
<keyword evidence="4 5" id="KW-0269">Exonuclease</keyword>
<evidence type="ECO:0000259" key="7">
    <source>
        <dbReference type="Pfam" id="PF02601"/>
    </source>
</evidence>
<keyword evidence="3 5" id="KW-0378">Hydrolase</keyword>
<dbReference type="OrthoDB" id="9802795at2"/>
<gene>
    <name evidence="5" type="primary">xseA</name>
    <name evidence="9" type="ORF">CQA69_03230</name>
</gene>
<sequence length="389" mass="44166">MTPSELNLKAKALLETHFVDIVLSGEISKITIHGSGHWYFDLKDEKSSIACVMFKNNNLKVHFKPEVGDLLELVGNVSLYPESGRYQFVANSMKKSGFGDLESQFIALKEKLQKEGMFDSIHKKALPKFPKKVGIMTSKTSAALQDMLKLIDQKEYFLAKIYIFNALTQGNTAPNSLINALRKADAMDLDILIIARGGGSREDLFCFNDENLAREIFKAKTPIVSAIGHEIDYVISDFVADFRAPTPSAAIDFLFYSKLDLEQNLDHLEENFRKTMNQKMQNYQDLLLNLYQIFKAKSLKKTIGDKQDQISLLMKQIKLLIKNKLEKANLKLEKIENSFFQHENFLKKSENLISLSQNGKIVKLQDLKDGDTVLLSSQTVQKQAKILEE</sequence>
<evidence type="ECO:0000313" key="9">
    <source>
        <dbReference type="EMBL" id="TKX31268.1"/>
    </source>
</evidence>
<keyword evidence="10" id="KW-1185">Reference proteome</keyword>
<comment type="subcellular location">
    <subcellularLocation>
        <location evidence="5 6">Cytoplasm</location>
    </subcellularLocation>
</comment>
<evidence type="ECO:0000256" key="5">
    <source>
        <dbReference type="HAMAP-Rule" id="MF_00378"/>
    </source>
</evidence>
<evidence type="ECO:0000256" key="3">
    <source>
        <dbReference type="ARBA" id="ARBA00022801"/>
    </source>
</evidence>
<evidence type="ECO:0000256" key="2">
    <source>
        <dbReference type="ARBA" id="ARBA00022722"/>
    </source>
</evidence>
<comment type="subunit">
    <text evidence="5">Heterooligomer composed of large and small subunits.</text>
</comment>
<protein>
    <recommendedName>
        <fullName evidence="5">Exodeoxyribonuclease 7 large subunit</fullName>
        <ecNumber evidence="5">3.1.11.6</ecNumber>
    </recommendedName>
    <alternativeName>
        <fullName evidence="5">Exodeoxyribonuclease VII large subunit</fullName>
        <shortName evidence="5">Exonuclease VII large subunit</shortName>
    </alternativeName>
</protein>
<dbReference type="RefSeq" id="WP_137620392.1">
    <property type="nucleotide sequence ID" value="NZ_NXLZ01000004.1"/>
</dbReference>
<dbReference type="InterPro" id="IPR003753">
    <property type="entry name" value="Exonuc_VII_L"/>
</dbReference>
<dbReference type="NCBIfam" id="TIGR00237">
    <property type="entry name" value="xseA"/>
    <property type="match status" value="1"/>
</dbReference>
<dbReference type="GO" id="GO:0005737">
    <property type="term" value="C:cytoplasm"/>
    <property type="evidence" value="ECO:0007669"/>
    <property type="project" value="UniProtKB-SubCell"/>
</dbReference>
<dbReference type="GO" id="GO:0009318">
    <property type="term" value="C:exodeoxyribonuclease VII complex"/>
    <property type="evidence" value="ECO:0007669"/>
    <property type="project" value="UniProtKB-UniRule"/>
</dbReference>
<feature type="domain" description="OB-fold nucleic acid binding" evidence="8">
    <location>
        <begin position="4"/>
        <end position="93"/>
    </location>
</feature>
<dbReference type="PANTHER" id="PTHR30008:SF0">
    <property type="entry name" value="EXODEOXYRIBONUCLEASE 7 LARGE SUBUNIT"/>
    <property type="match status" value="1"/>
</dbReference>
<keyword evidence="1 5" id="KW-0963">Cytoplasm</keyword>
<dbReference type="PANTHER" id="PTHR30008">
    <property type="entry name" value="EXODEOXYRIBONUCLEASE 7 LARGE SUBUNIT"/>
    <property type="match status" value="1"/>
</dbReference>
<comment type="function">
    <text evidence="5">Bidirectionally degrades single-stranded DNA into large acid-insoluble oligonucleotides, which are then degraded further into small acid-soluble oligonucleotides.</text>
</comment>
<reference evidence="9 10" key="1">
    <citation type="submission" date="2018-05" db="EMBL/GenBank/DDBJ databases">
        <title>Novel Campyloabacter and Helicobacter Species and Strains.</title>
        <authorList>
            <person name="Mannion A.J."/>
            <person name="Shen Z."/>
            <person name="Fox J.G."/>
        </authorList>
    </citation>
    <scope>NUCLEOTIDE SEQUENCE [LARGE SCALE GENOMIC DNA]</scope>
    <source>
        <strain evidence="10">MIT17-664</strain>
    </source>
</reference>
<evidence type="ECO:0000256" key="4">
    <source>
        <dbReference type="ARBA" id="ARBA00022839"/>
    </source>
</evidence>
<dbReference type="InterPro" id="IPR025824">
    <property type="entry name" value="OB-fold_nuc-bd_dom"/>
</dbReference>
<dbReference type="AlphaFoldDB" id="A0A4U7BHI4"/>
<evidence type="ECO:0000259" key="8">
    <source>
        <dbReference type="Pfam" id="PF13742"/>
    </source>
</evidence>
<comment type="caution">
    <text evidence="9">The sequence shown here is derived from an EMBL/GenBank/DDBJ whole genome shotgun (WGS) entry which is preliminary data.</text>
</comment>
<dbReference type="InterPro" id="IPR020579">
    <property type="entry name" value="Exonuc_VII_lsu_C"/>
</dbReference>
<dbReference type="GO" id="GO:0003676">
    <property type="term" value="F:nucleic acid binding"/>
    <property type="evidence" value="ECO:0007669"/>
    <property type="project" value="InterPro"/>
</dbReference>
<evidence type="ECO:0000313" key="10">
    <source>
        <dbReference type="Proteomes" id="UP000308838"/>
    </source>
</evidence>
<name>A0A4U7BHI4_9BACT</name>
<organism evidence="9 10">
    <name type="scientific">Campylobacter estrildidarum</name>
    <dbReference type="NCBI Taxonomy" id="2510189"/>
    <lineage>
        <taxon>Bacteria</taxon>
        <taxon>Pseudomonadati</taxon>
        <taxon>Campylobacterota</taxon>
        <taxon>Epsilonproteobacteria</taxon>
        <taxon>Campylobacterales</taxon>
        <taxon>Campylobacteraceae</taxon>
        <taxon>Campylobacter</taxon>
    </lineage>
</organism>
<dbReference type="GO" id="GO:0008855">
    <property type="term" value="F:exodeoxyribonuclease VII activity"/>
    <property type="evidence" value="ECO:0007669"/>
    <property type="project" value="UniProtKB-UniRule"/>
</dbReference>